<organism evidence="1 2">
    <name type="scientific">Streblomastix strix</name>
    <dbReference type="NCBI Taxonomy" id="222440"/>
    <lineage>
        <taxon>Eukaryota</taxon>
        <taxon>Metamonada</taxon>
        <taxon>Preaxostyla</taxon>
        <taxon>Oxymonadida</taxon>
        <taxon>Streblomastigidae</taxon>
        <taxon>Streblomastix</taxon>
    </lineage>
</organism>
<proteinExistence type="predicted"/>
<sequence length="129" mass="14785">MKERLERVTVEFMDSLNQKLREELLVQQDVQGIVSKGVDITMKSLKKAIDTPLQKAICFKSTLQDPCTVKQKNLNLTYGQGPKYSFFDTVLICNMVVRFPRFMTYAEKKIARIAAQGDDQDKGSFFPQI</sequence>
<comment type="caution">
    <text evidence="1">The sequence shown here is derived from an EMBL/GenBank/DDBJ whole genome shotgun (WGS) entry which is preliminary data.</text>
</comment>
<evidence type="ECO:0000313" key="2">
    <source>
        <dbReference type="Proteomes" id="UP000324800"/>
    </source>
</evidence>
<protein>
    <submittedName>
        <fullName evidence="1">Uncharacterized protein</fullName>
    </submittedName>
</protein>
<dbReference type="EMBL" id="SNRW01007393">
    <property type="protein sequence ID" value="KAA6381313.1"/>
    <property type="molecule type" value="Genomic_DNA"/>
</dbReference>
<name>A0A5J4VFT2_9EUKA</name>
<reference evidence="1 2" key="1">
    <citation type="submission" date="2019-03" db="EMBL/GenBank/DDBJ databases">
        <title>Single cell metagenomics reveals metabolic interactions within the superorganism composed of flagellate Streblomastix strix and complex community of Bacteroidetes bacteria on its surface.</title>
        <authorList>
            <person name="Treitli S.C."/>
            <person name="Kolisko M."/>
            <person name="Husnik F."/>
            <person name="Keeling P."/>
            <person name="Hampl V."/>
        </authorList>
    </citation>
    <scope>NUCLEOTIDE SEQUENCE [LARGE SCALE GENOMIC DNA]</scope>
    <source>
        <strain evidence="1">ST1C</strain>
    </source>
</reference>
<accession>A0A5J4VFT2</accession>
<gene>
    <name evidence="1" type="ORF">EZS28_023160</name>
</gene>
<dbReference type="Proteomes" id="UP000324800">
    <property type="component" value="Unassembled WGS sequence"/>
</dbReference>
<evidence type="ECO:0000313" key="1">
    <source>
        <dbReference type="EMBL" id="KAA6381313.1"/>
    </source>
</evidence>
<dbReference type="AlphaFoldDB" id="A0A5J4VFT2"/>